<evidence type="ECO:0000313" key="2">
    <source>
        <dbReference type="Proteomes" id="UP001597441"/>
    </source>
</evidence>
<gene>
    <name evidence="1" type="ORF">ACFSQS_15700</name>
</gene>
<proteinExistence type="predicted"/>
<evidence type="ECO:0000313" key="1">
    <source>
        <dbReference type="EMBL" id="MFD2536555.1"/>
    </source>
</evidence>
<sequence length="79" mass="8107">MFGLMSAGAFASNGEEAPKLPEANAETIENSVETVEAETAENAVRAEITVNCEDGSSYTVSCGSCSTAQLIGIAWALCS</sequence>
<reference evidence="2" key="1">
    <citation type="journal article" date="2019" name="Int. J. Syst. Evol. Microbiol.">
        <title>The Global Catalogue of Microorganisms (GCM) 10K type strain sequencing project: providing services to taxonomists for standard genome sequencing and annotation.</title>
        <authorList>
            <consortium name="The Broad Institute Genomics Platform"/>
            <consortium name="The Broad Institute Genome Sequencing Center for Infectious Disease"/>
            <person name="Wu L."/>
            <person name="Ma J."/>
        </authorList>
    </citation>
    <scope>NUCLEOTIDE SEQUENCE [LARGE SCALE GENOMIC DNA]</scope>
    <source>
        <strain evidence="2">KCTC 42903</strain>
    </source>
</reference>
<dbReference type="EMBL" id="JBHULK010000010">
    <property type="protein sequence ID" value="MFD2536555.1"/>
    <property type="molecule type" value="Genomic_DNA"/>
</dbReference>
<name>A0ABW5JWQ3_9FLAO</name>
<keyword evidence="2" id="KW-1185">Reference proteome</keyword>
<dbReference type="RefSeq" id="WP_388021116.1">
    <property type="nucleotide sequence ID" value="NZ_JBHUDT010000004.1"/>
</dbReference>
<accession>A0ABW5JWQ3</accession>
<organism evidence="1 2">
    <name type="scientific">Gelatiniphilus marinus</name>
    <dbReference type="NCBI Taxonomy" id="1759464"/>
    <lineage>
        <taxon>Bacteria</taxon>
        <taxon>Pseudomonadati</taxon>
        <taxon>Bacteroidota</taxon>
        <taxon>Flavobacteriia</taxon>
        <taxon>Flavobacteriales</taxon>
        <taxon>Flavobacteriaceae</taxon>
        <taxon>Gelatiniphilus</taxon>
    </lineage>
</organism>
<protein>
    <submittedName>
        <fullName evidence="1">Uncharacterized protein</fullName>
    </submittedName>
</protein>
<comment type="caution">
    <text evidence="1">The sequence shown here is derived from an EMBL/GenBank/DDBJ whole genome shotgun (WGS) entry which is preliminary data.</text>
</comment>
<dbReference type="Proteomes" id="UP001597441">
    <property type="component" value="Unassembled WGS sequence"/>
</dbReference>